<keyword evidence="3" id="KW-1185">Reference proteome</keyword>
<dbReference type="GO" id="GO:0005737">
    <property type="term" value="C:cytoplasm"/>
    <property type="evidence" value="ECO:0007669"/>
    <property type="project" value="TreeGrafter"/>
</dbReference>
<reference evidence="2" key="1">
    <citation type="submission" date="2022-01" db="EMBL/GenBank/DDBJ databases">
        <title>Genome Sequence Resource for Two Populations of Ditylenchus destructor, the Migratory Endoparasitic Phytonematode.</title>
        <authorList>
            <person name="Zhang H."/>
            <person name="Lin R."/>
            <person name="Xie B."/>
        </authorList>
    </citation>
    <scope>NUCLEOTIDE SEQUENCE</scope>
    <source>
        <strain evidence="2">BazhouSP</strain>
    </source>
</reference>
<dbReference type="InterPro" id="IPR016064">
    <property type="entry name" value="NAD/diacylglycerol_kinase_sf"/>
</dbReference>
<dbReference type="Pfam" id="PF00781">
    <property type="entry name" value="DAGK_cat"/>
    <property type="match status" value="1"/>
</dbReference>
<dbReference type="InterPro" id="IPR017438">
    <property type="entry name" value="ATP-NAD_kinase_N"/>
</dbReference>
<dbReference type="PANTHER" id="PTHR12358">
    <property type="entry name" value="SPHINGOSINE KINASE"/>
    <property type="match status" value="1"/>
</dbReference>
<accession>A0AAD4NKA3</accession>
<dbReference type="GO" id="GO:0016020">
    <property type="term" value="C:membrane"/>
    <property type="evidence" value="ECO:0007669"/>
    <property type="project" value="TreeGrafter"/>
</dbReference>
<keyword evidence="2" id="KW-0418">Kinase</keyword>
<organism evidence="2 3">
    <name type="scientific">Ditylenchus destructor</name>
    <dbReference type="NCBI Taxonomy" id="166010"/>
    <lineage>
        <taxon>Eukaryota</taxon>
        <taxon>Metazoa</taxon>
        <taxon>Ecdysozoa</taxon>
        <taxon>Nematoda</taxon>
        <taxon>Chromadorea</taxon>
        <taxon>Rhabditida</taxon>
        <taxon>Tylenchina</taxon>
        <taxon>Tylenchomorpha</taxon>
        <taxon>Sphaerularioidea</taxon>
        <taxon>Anguinidae</taxon>
        <taxon>Anguininae</taxon>
        <taxon>Ditylenchus</taxon>
    </lineage>
</organism>
<dbReference type="Gene3D" id="2.60.200.40">
    <property type="match status" value="1"/>
</dbReference>
<dbReference type="PANTHER" id="PTHR12358:SF112">
    <property type="entry name" value="LD11247P-RELATED"/>
    <property type="match status" value="1"/>
</dbReference>
<gene>
    <name evidence="2" type="ORF">DdX_00658</name>
</gene>
<keyword evidence="2" id="KW-0808">Transferase</keyword>
<name>A0AAD4NKA3_9BILA</name>
<dbReference type="Proteomes" id="UP001201812">
    <property type="component" value="Unassembled WGS sequence"/>
</dbReference>
<proteinExistence type="predicted"/>
<dbReference type="GO" id="GO:0046512">
    <property type="term" value="P:sphingosine biosynthetic process"/>
    <property type="evidence" value="ECO:0007669"/>
    <property type="project" value="TreeGrafter"/>
</dbReference>
<dbReference type="SMART" id="SM00046">
    <property type="entry name" value="DAGKc"/>
    <property type="match status" value="1"/>
</dbReference>
<dbReference type="EMBL" id="JAKKPZ010000001">
    <property type="protein sequence ID" value="KAI1728473.1"/>
    <property type="molecule type" value="Genomic_DNA"/>
</dbReference>
<comment type="caution">
    <text evidence="2">The sequence shown here is derived from an EMBL/GenBank/DDBJ whole genome shotgun (WGS) entry which is preliminary data.</text>
</comment>
<dbReference type="GO" id="GO:0001727">
    <property type="term" value="F:lipid kinase activity"/>
    <property type="evidence" value="ECO:0007669"/>
    <property type="project" value="TreeGrafter"/>
</dbReference>
<protein>
    <submittedName>
        <fullName evidence="2">Diacylglycerol kinase catalytic domain-containing protein</fullName>
    </submittedName>
</protein>
<evidence type="ECO:0000259" key="1">
    <source>
        <dbReference type="PROSITE" id="PS50146"/>
    </source>
</evidence>
<evidence type="ECO:0000313" key="3">
    <source>
        <dbReference type="Proteomes" id="UP001201812"/>
    </source>
</evidence>
<dbReference type="AlphaFoldDB" id="A0AAD4NKA3"/>
<dbReference type="SUPFAM" id="SSF111331">
    <property type="entry name" value="NAD kinase/diacylglycerol kinase-like"/>
    <property type="match status" value="1"/>
</dbReference>
<evidence type="ECO:0000313" key="2">
    <source>
        <dbReference type="EMBL" id="KAI1728473.1"/>
    </source>
</evidence>
<sequence length="411" mass="45146">MECSTFCGRCSSSKVGNEQPKVSYPPDISNGGNLLIFVNPNSGAGVGLKVFRSQVRELLEKRRIGYELILTVIISGDGLVFEALNALALREDNLLSTIPIAIIPCGSGNGLLASVCYARGLPLNMPLFLDTAINVLCSCNAISIPMNFIHVQTPVQHFGSFLSIGWGMLADIDIESEKLRRLCGSNRFVFSTIVRLLNIRTYCGTLSYLEAPVESDEASHNPDICGQATVYNKVNRTSAASPKTVDADISLKGNSNNSMLSGKAWTTNTDVCSLKEAVPSNWQVVKGDFVFVYAVSLSHISNQGHYMPNARHNLNRIWLTYALAQDIPRGHIHRRLDLLKFLKGIESGTHLEAEWCRTVPVTAFRLETNEDNARNNNLSNGRIVVDGEVIDCNRIQADVASSKIFRVVTRQ</sequence>
<feature type="domain" description="DAGKc" evidence="1">
    <location>
        <begin position="72"/>
        <end position="147"/>
    </location>
</feature>
<dbReference type="Gene3D" id="3.40.50.10330">
    <property type="entry name" value="Probable inorganic polyphosphate/atp-NAD kinase, domain 1"/>
    <property type="match status" value="2"/>
</dbReference>
<dbReference type="InterPro" id="IPR001206">
    <property type="entry name" value="Diacylglycerol_kinase_cat_dom"/>
</dbReference>
<dbReference type="PROSITE" id="PS50146">
    <property type="entry name" value="DAGK"/>
    <property type="match status" value="1"/>
</dbReference>
<dbReference type="InterPro" id="IPR050187">
    <property type="entry name" value="Lipid_Phosphate_FormReg"/>
</dbReference>